<dbReference type="EMBL" id="CAJVPT010011188">
    <property type="protein sequence ID" value="CAG8577409.1"/>
    <property type="molecule type" value="Genomic_DNA"/>
</dbReference>
<comment type="caution">
    <text evidence="1">The sequence shown here is derived from an EMBL/GenBank/DDBJ whole genome shotgun (WGS) entry which is preliminary data.</text>
</comment>
<name>A0ACA9MGM2_9GLOM</name>
<evidence type="ECO:0000313" key="2">
    <source>
        <dbReference type="Proteomes" id="UP000789525"/>
    </source>
</evidence>
<organism evidence="1 2">
    <name type="scientific">Acaulospora colombiana</name>
    <dbReference type="NCBI Taxonomy" id="27376"/>
    <lineage>
        <taxon>Eukaryota</taxon>
        <taxon>Fungi</taxon>
        <taxon>Fungi incertae sedis</taxon>
        <taxon>Mucoromycota</taxon>
        <taxon>Glomeromycotina</taxon>
        <taxon>Glomeromycetes</taxon>
        <taxon>Diversisporales</taxon>
        <taxon>Acaulosporaceae</taxon>
        <taxon>Acaulospora</taxon>
    </lineage>
</organism>
<evidence type="ECO:0000313" key="1">
    <source>
        <dbReference type="EMBL" id="CAG8577409.1"/>
    </source>
</evidence>
<keyword evidence="2" id="KW-1185">Reference proteome</keyword>
<proteinExistence type="predicted"/>
<dbReference type="Proteomes" id="UP000789525">
    <property type="component" value="Unassembled WGS sequence"/>
</dbReference>
<protein>
    <submittedName>
        <fullName evidence="1">10607_t:CDS:1</fullName>
    </submittedName>
</protein>
<reference evidence="1" key="1">
    <citation type="submission" date="2021-06" db="EMBL/GenBank/DDBJ databases">
        <authorList>
            <person name="Kallberg Y."/>
            <person name="Tangrot J."/>
            <person name="Rosling A."/>
        </authorList>
    </citation>
    <scope>NUCLEOTIDE SEQUENCE</scope>
    <source>
        <strain evidence="1">CL356</strain>
    </source>
</reference>
<accession>A0ACA9MGM2</accession>
<sequence>MAPMPPLKLTLKANSDKRKGGKYSRRPPLLPSGGPKQTDTSTASPGKFWATLVPLEAGLPKIYLTESSHVLGKHCDRREDLDRFKLLPADKKIADTHCLIYKANSTVNGKTRTTVHLQNLGWGTLVRNIFVGDTTIELYGSENISFPSSREERPWYKYQFFLENTAPPPTSFFKKFAIQGELGKGKFSEVKLVRPIKHNEFGHSQEFAVKVIEKNLTCRIVHRDLKPENILVTDASRYQVKISDFGLSKLLGAKYSLMNTVCGTPTYVAPEIINRDTEYGKAVDMWSLGVILYVCLSGYPPFSEHFAPPTLLEQVRAGRYTFRSPPWDSISDEAKDLVQGLLKVDFTSRLTAEQALKHPFMNKQTPFVTRPSSTLPDSDIPLRRVHDQSASSSNEEFRQIMTAKTSTLINSIESGDETFLTASDTIASSSELSIHLNDNNSETLYTTATGSDLLRNISSQSSYASSRSLNI</sequence>
<gene>
    <name evidence="1" type="ORF">ACOLOM_LOCUS5841</name>
</gene>